<evidence type="ECO:0000313" key="4">
    <source>
        <dbReference type="Proteomes" id="UP000199473"/>
    </source>
</evidence>
<feature type="domain" description="Phosphatidic acid phosphatase type 2/haloperoxidase" evidence="2">
    <location>
        <begin position="73"/>
        <end position="188"/>
    </location>
</feature>
<dbReference type="InterPro" id="IPR036938">
    <property type="entry name" value="PAP2/HPO_sf"/>
</dbReference>
<feature type="transmembrane region" description="Helical" evidence="1">
    <location>
        <begin position="146"/>
        <end position="165"/>
    </location>
</feature>
<dbReference type="InterPro" id="IPR000326">
    <property type="entry name" value="PAP2/HPO"/>
</dbReference>
<dbReference type="OrthoDB" id="9801622at2"/>
<evidence type="ECO:0000313" key="3">
    <source>
        <dbReference type="EMBL" id="SFK84679.1"/>
    </source>
</evidence>
<evidence type="ECO:0000256" key="1">
    <source>
        <dbReference type="SAM" id="Phobius"/>
    </source>
</evidence>
<gene>
    <name evidence="3" type="ORF">SAMN02745775_108208</name>
</gene>
<reference evidence="3 4" key="1">
    <citation type="submission" date="2016-10" db="EMBL/GenBank/DDBJ databases">
        <authorList>
            <person name="de Groot N.N."/>
        </authorList>
    </citation>
    <scope>NUCLEOTIDE SEQUENCE [LARGE SCALE GENOMIC DNA]</scope>
    <source>
        <strain evidence="3 4">DSM 19981</strain>
    </source>
</reference>
<proteinExistence type="predicted"/>
<keyword evidence="4" id="KW-1185">Reference proteome</keyword>
<evidence type="ECO:0000259" key="2">
    <source>
        <dbReference type="SMART" id="SM00014"/>
    </source>
</evidence>
<dbReference type="CDD" id="cd01610">
    <property type="entry name" value="PAP2_like"/>
    <property type="match status" value="1"/>
</dbReference>
<sequence>MNEPLPTPPLNPIDAAGLSLIQSLSGRSEVFDWALRFLLTVDLAKLGVPVLCAAYAWLARAPGEAPAARSRRVLGSLAGVILTIAFGRFIQDSMPPRDRPRLTLPPDLFPQSAALPTLGEWSSFPSDHAVLAAALATAAWAFSRRLGLVAALWAALVVCFPRLYFGFHYLTDLLAGAAIGVALTRLIMALPWPEAPLRGFARLQRHAPAWLSLAVVLIAYEFITLFATTRRVLGAVKDVVHALG</sequence>
<dbReference type="Gene3D" id="1.20.144.10">
    <property type="entry name" value="Phosphatidic acid phosphatase type 2/haloperoxidase"/>
    <property type="match status" value="1"/>
</dbReference>
<feature type="transmembrane region" description="Helical" evidence="1">
    <location>
        <begin position="207"/>
        <end position="227"/>
    </location>
</feature>
<organism evidence="3 4">
    <name type="scientific">Falsiroseomonas stagni DSM 19981</name>
    <dbReference type="NCBI Taxonomy" id="1123062"/>
    <lineage>
        <taxon>Bacteria</taxon>
        <taxon>Pseudomonadati</taxon>
        <taxon>Pseudomonadota</taxon>
        <taxon>Alphaproteobacteria</taxon>
        <taxon>Acetobacterales</taxon>
        <taxon>Roseomonadaceae</taxon>
        <taxon>Falsiroseomonas</taxon>
    </lineage>
</organism>
<dbReference type="AlphaFoldDB" id="A0A1I4CWF2"/>
<dbReference type="Proteomes" id="UP000199473">
    <property type="component" value="Unassembled WGS sequence"/>
</dbReference>
<dbReference type="STRING" id="1123062.SAMN02745775_108208"/>
<dbReference type="SMART" id="SM00014">
    <property type="entry name" value="acidPPc"/>
    <property type="match status" value="1"/>
</dbReference>
<feature type="transmembrane region" description="Helical" evidence="1">
    <location>
        <begin position="70"/>
        <end position="90"/>
    </location>
</feature>
<accession>A0A1I4CWF2</accession>
<dbReference type="RefSeq" id="WP_092961649.1">
    <property type="nucleotide sequence ID" value="NZ_FOSQ01000008.1"/>
</dbReference>
<dbReference type="PANTHER" id="PTHR14969">
    <property type="entry name" value="SPHINGOSINE-1-PHOSPHATE PHOSPHOHYDROLASE"/>
    <property type="match status" value="1"/>
</dbReference>
<keyword evidence="1" id="KW-0812">Transmembrane</keyword>
<feature type="transmembrane region" description="Helical" evidence="1">
    <location>
        <begin position="33"/>
        <end position="58"/>
    </location>
</feature>
<protein>
    <submittedName>
        <fullName evidence="3">Undecaprenyl-diphosphatase</fullName>
    </submittedName>
</protein>
<dbReference type="EMBL" id="FOSQ01000008">
    <property type="protein sequence ID" value="SFK84679.1"/>
    <property type="molecule type" value="Genomic_DNA"/>
</dbReference>
<name>A0A1I4CWF2_9PROT</name>
<feature type="transmembrane region" description="Helical" evidence="1">
    <location>
        <begin position="172"/>
        <end position="192"/>
    </location>
</feature>
<dbReference type="Pfam" id="PF01569">
    <property type="entry name" value="PAP2"/>
    <property type="match status" value="1"/>
</dbReference>
<keyword evidence="1" id="KW-0472">Membrane</keyword>
<dbReference type="PANTHER" id="PTHR14969:SF13">
    <property type="entry name" value="AT30094P"/>
    <property type="match status" value="1"/>
</dbReference>
<dbReference type="SUPFAM" id="SSF48317">
    <property type="entry name" value="Acid phosphatase/Vanadium-dependent haloperoxidase"/>
    <property type="match status" value="1"/>
</dbReference>
<keyword evidence="1" id="KW-1133">Transmembrane helix</keyword>